<sequence>MVRIKNLILRSDGVAPRKMLQPILVSRDCAVRPLFRRLFYKKNGTPRSEYSVWLRELDTSKRAASFDRSMGQIRFFPEFGDVRRLNLILSATSGTAECLSLDERNLQFACMHAEKRSCVLRVFGNKCSFSSDWILSRVAVSATALIGVEIVTLVDGHLTVVTLGDEDRFIDGQQIAWRNLTGGLDIDRQCEQLSTLPAPIGLG</sequence>
<dbReference type="Proteomes" id="UP000238392">
    <property type="component" value="Unassembled WGS sequence"/>
</dbReference>
<proteinExistence type="predicted"/>
<gene>
    <name evidence="1" type="ORF">CLV74_101261</name>
</gene>
<reference evidence="1 2" key="1">
    <citation type="submission" date="2018-03" db="EMBL/GenBank/DDBJ databases">
        <title>Genomic Encyclopedia of Archaeal and Bacterial Type Strains, Phase II (KMG-II): from individual species to whole genera.</title>
        <authorList>
            <person name="Goeker M."/>
        </authorList>
    </citation>
    <scope>NUCLEOTIDE SEQUENCE [LARGE SCALE GENOMIC DNA]</scope>
    <source>
        <strain evidence="1 2">DSM 100212</strain>
    </source>
</reference>
<protein>
    <submittedName>
        <fullName evidence="1">Uncharacterized protein</fullName>
    </submittedName>
</protein>
<name>A0A2T0X5B7_9RHOB</name>
<accession>A0A2T0X5B7</accession>
<comment type="caution">
    <text evidence="1">The sequence shown here is derived from an EMBL/GenBank/DDBJ whole genome shotgun (WGS) entry which is preliminary data.</text>
</comment>
<evidence type="ECO:0000313" key="1">
    <source>
        <dbReference type="EMBL" id="PRY94126.1"/>
    </source>
</evidence>
<evidence type="ECO:0000313" key="2">
    <source>
        <dbReference type="Proteomes" id="UP000238392"/>
    </source>
</evidence>
<dbReference type="AlphaFoldDB" id="A0A2T0X5B7"/>
<dbReference type="EMBL" id="PVTQ01000001">
    <property type="protein sequence ID" value="PRY94126.1"/>
    <property type="molecule type" value="Genomic_DNA"/>
</dbReference>
<keyword evidence="2" id="KW-1185">Reference proteome</keyword>
<organism evidence="1 2">
    <name type="scientific">Donghicola tyrosinivorans</name>
    <dbReference type="NCBI Taxonomy" id="1652492"/>
    <lineage>
        <taxon>Bacteria</taxon>
        <taxon>Pseudomonadati</taxon>
        <taxon>Pseudomonadota</taxon>
        <taxon>Alphaproteobacteria</taxon>
        <taxon>Rhodobacterales</taxon>
        <taxon>Roseobacteraceae</taxon>
        <taxon>Donghicola</taxon>
    </lineage>
</organism>